<proteinExistence type="predicted"/>
<dbReference type="EMBL" id="FORR01000012">
    <property type="protein sequence ID" value="SFJ54323.1"/>
    <property type="molecule type" value="Genomic_DNA"/>
</dbReference>
<evidence type="ECO:0000313" key="2">
    <source>
        <dbReference type="Proteomes" id="UP000199545"/>
    </source>
</evidence>
<dbReference type="STRING" id="46223.SAMN05421852_11240"/>
<accession>A0A1I3S649</accession>
<name>A0A1I3S649_9BACL</name>
<dbReference type="RefSeq" id="WP_093230650.1">
    <property type="nucleotide sequence ID" value="NZ_FORR01000012.1"/>
</dbReference>
<sequence length="236" mass="28086">MIHPITYHTEALKLMGIPAVLSMKRLELIEEMERKFKRKLPSSFRELYAVEGVEEWFEQHNWDQLVPLQRLELETRKFWEEELQLKFLDIPVNMTADEGIPIFIECQGCWTWWVLLTGSNDPPVIVESLEDDAQILACERLSDFIFANVWDRAIRGNLITGTYEQEQKFLCYLRTHFDEKPATRLTATVNRYRFGFQDCKMLLWDETCQFFLSADSEETQEKVLRLIEPFVKLDHR</sequence>
<dbReference type="SUPFAM" id="SSF160631">
    <property type="entry name" value="SMI1/KNR4-like"/>
    <property type="match status" value="1"/>
</dbReference>
<dbReference type="AlphaFoldDB" id="A0A1I3S649"/>
<dbReference type="InterPro" id="IPR037883">
    <property type="entry name" value="Knr4/Smi1-like_sf"/>
</dbReference>
<evidence type="ECO:0000313" key="1">
    <source>
        <dbReference type="EMBL" id="SFJ54323.1"/>
    </source>
</evidence>
<gene>
    <name evidence="1" type="ORF">SAMN05421852_11240</name>
</gene>
<dbReference type="Proteomes" id="UP000199545">
    <property type="component" value="Unassembled WGS sequence"/>
</dbReference>
<reference evidence="1 2" key="1">
    <citation type="submission" date="2016-10" db="EMBL/GenBank/DDBJ databases">
        <authorList>
            <person name="de Groot N.N."/>
        </authorList>
    </citation>
    <scope>NUCLEOTIDE SEQUENCE [LARGE SCALE GENOMIC DNA]</scope>
    <source>
        <strain evidence="1 2">DSM 44778</strain>
    </source>
</reference>
<evidence type="ECO:0008006" key="3">
    <source>
        <dbReference type="Google" id="ProtNLM"/>
    </source>
</evidence>
<dbReference type="OrthoDB" id="2988086at2"/>
<keyword evidence="2" id="KW-1185">Reference proteome</keyword>
<organism evidence="1 2">
    <name type="scientific">Thermoflavimicrobium dichotomicum</name>
    <dbReference type="NCBI Taxonomy" id="46223"/>
    <lineage>
        <taxon>Bacteria</taxon>
        <taxon>Bacillati</taxon>
        <taxon>Bacillota</taxon>
        <taxon>Bacilli</taxon>
        <taxon>Bacillales</taxon>
        <taxon>Thermoactinomycetaceae</taxon>
        <taxon>Thermoflavimicrobium</taxon>
    </lineage>
</organism>
<protein>
    <recommendedName>
        <fullName evidence="3">SMI1 / KNR4 family (SUKH-1)</fullName>
    </recommendedName>
</protein>